<gene>
    <name evidence="1" type="ORF">METZ01_LOCUS307335</name>
</gene>
<protein>
    <submittedName>
        <fullName evidence="1">Uncharacterized protein</fullName>
    </submittedName>
</protein>
<dbReference type="AlphaFoldDB" id="A0A382N4K6"/>
<feature type="non-terminal residue" evidence="1">
    <location>
        <position position="305"/>
    </location>
</feature>
<sequence>MNAYSDSNFSGALDNGELSVSVGSNGSFSLSTTNQSLYNCLRDMPLAADSSSNYFFSYNPDGSSGTVILNPFVSVFSDFIYPLAFWDHPSIDGENCSTLNNIRAGILKRNSDVELRRIEKFDQLTYDDLLVDPSSPVTGNPIDDNRTADLQKFWQSIKTIEETISNEFRTTIESEYPSVALSTRSELDISNLRIFLNNSSYPNPSTDLTPVANSIDSVAVVAGMDLIASIDNYIGTWRNLLKVDVWDMHISNNGDMLIDNGDCWLNFSNLCKLEPTIQNIFQYYDTDIHDYYTKETSRGTEAVLR</sequence>
<organism evidence="1">
    <name type="scientific">marine metagenome</name>
    <dbReference type="NCBI Taxonomy" id="408172"/>
    <lineage>
        <taxon>unclassified sequences</taxon>
        <taxon>metagenomes</taxon>
        <taxon>ecological metagenomes</taxon>
    </lineage>
</organism>
<name>A0A382N4K6_9ZZZZ</name>
<evidence type="ECO:0000313" key="1">
    <source>
        <dbReference type="EMBL" id="SVC54481.1"/>
    </source>
</evidence>
<reference evidence="1" key="1">
    <citation type="submission" date="2018-05" db="EMBL/GenBank/DDBJ databases">
        <authorList>
            <person name="Lanie J.A."/>
            <person name="Ng W.-L."/>
            <person name="Kazmierczak K.M."/>
            <person name="Andrzejewski T.M."/>
            <person name="Davidsen T.M."/>
            <person name="Wayne K.J."/>
            <person name="Tettelin H."/>
            <person name="Glass J.I."/>
            <person name="Rusch D."/>
            <person name="Podicherti R."/>
            <person name="Tsui H.-C.T."/>
            <person name="Winkler M.E."/>
        </authorList>
    </citation>
    <scope>NUCLEOTIDE SEQUENCE</scope>
</reference>
<accession>A0A382N4K6</accession>
<proteinExistence type="predicted"/>
<dbReference type="EMBL" id="UINC01097075">
    <property type="protein sequence ID" value="SVC54481.1"/>
    <property type="molecule type" value="Genomic_DNA"/>
</dbReference>